<evidence type="ECO:0000256" key="5">
    <source>
        <dbReference type="ARBA" id="ARBA00023136"/>
    </source>
</evidence>
<dbReference type="Pfam" id="PF06140">
    <property type="entry name" value="Ifi-6-16"/>
    <property type="match status" value="1"/>
</dbReference>
<keyword evidence="4" id="KW-1133">Transmembrane helix</keyword>
<keyword evidence="3" id="KW-0812">Transmembrane</keyword>
<dbReference type="Proteomes" id="UP001164746">
    <property type="component" value="Chromosome 1"/>
</dbReference>
<accession>A0ABY7DDB3</accession>
<evidence type="ECO:0000256" key="3">
    <source>
        <dbReference type="ARBA" id="ARBA00022692"/>
    </source>
</evidence>
<dbReference type="EMBL" id="CP111012">
    <property type="protein sequence ID" value="WAQ94384.1"/>
    <property type="molecule type" value="Genomic_DNA"/>
</dbReference>
<keyword evidence="8" id="KW-1185">Reference proteome</keyword>
<dbReference type="InterPro" id="IPR009311">
    <property type="entry name" value="IFI6/IFI27-like"/>
</dbReference>
<dbReference type="Gene3D" id="6.10.110.10">
    <property type="match status" value="1"/>
</dbReference>
<evidence type="ECO:0000256" key="4">
    <source>
        <dbReference type="ARBA" id="ARBA00022989"/>
    </source>
</evidence>
<evidence type="ECO:0000256" key="2">
    <source>
        <dbReference type="ARBA" id="ARBA00007262"/>
    </source>
</evidence>
<feature type="compositionally biased region" description="Acidic residues" evidence="6">
    <location>
        <begin position="68"/>
        <end position="80"/>
    </location>
</feature>
<sequence>MKKNAWSVYKKVAPPLAAAGAAVVAAPLVLSAAGFGPEGIKRESFAANIMSATARSNGKGVPAGIFNDDTDEDDESGNGA</sequence>
<feature type="region of interest" description="Disordered" evidence="6">
    <location>
        <begin position="58"/>
        <end position="80"/>
    </location>
</feature>
<name>A0ABY7DDB3_MYAAR</name>
<reference evidence="7" key="1">
    <citation type="submission" date="2022-11" db="EMBL/GenBank/DDBJ databases">
        <title>Centuries of genome instability and evolution in soft-shell clam transmissible cancer (bioRxiv).</title>
        <authorList>
            <person name="Hart S.F.M."/>
            <person name="Yonemitsu M.A."/>
            <person name="Giersch R.M."/>
            <person name="Beal B.F."/>
            <person name="Arriagada G."/>
            <person name="Davis B.W."/>
            <person name="Ostrander E.A."/>
            <person name="Goff S.P."/>
            <person name="Metzger M.J."/>
        </authorList>
    </citation>
    <scope>NUCLEOTIDE SEQUENCE</scope>
    <source>
        <strain evidence="7">MELC-2E11</strain>
        <tissue evidence="7">Siphon/mantle</tissue>
    </source>
</reference>
<protein>
    <submittedName>
        <fullName evidence="7">Uncharacterized protein</fullName>
    </submittedName>
</protein>
<gene>
    <name evidence="7" type="ORF">MAR_006855</name>
</gene>
<keyword evidence="5" id="KW-0472">Membrane</keyword>
<dbReference type="InterPro" id="IPR038213">
    <property type="entry name" value="IFI6/IFI27-like_sf"/>
</dbReference>
<proteinExistence type="inferred from homology"/>
<evidence type="ECO:0000313" key="7">
    <source>
        <dbReference type="EMBL" id="WAQ94384.1"/>
    </source>
</evidence>
<evidence type="ECO:0000256" key="6">
    <source>
        <dbReference type="SAM" id="MobiDB-lite"/>
    </source>
</evidence>
<comment type="similarity">
    <text evidence="2">Belongs to the IFI6/IFI27 family.</text>
</comment>
<comment type="subcellular location">
    <subcellularLocation>
        <location evidence="1">Membrane</location>
        <topology evidence="1">Multi-pass membrane protein</topology>
    </subcellularLocation>
</comment>
<evidence type="ECO:0000313" key="8">
    <source>
        <dbReference type="Proteomes" id="UP001164746"/>
    </source>
</evidence>
<organism evidence="7 8">
    <name type="scientific">Mya arenaria</name>
    <name type="common">Soft-shell clam</name>
    <dbReference type="NCBI Taxonomy" id="6604"/>
    <lineage>
        <taxon>Eukaryota</taxon>
        <taxon>Metazoa</taxon>
        <taxon>Spiralia</taxon>
        <taxon>Lophotrochozoa</taxon>
        <taxon>Mollusca</taxon>
        <taxon>Bivalvia</taxon>
        <taxon>Autobranchia</taxon>
        <taxon>Heteroconchia</taxon>
        <taxon>Euheterodonta</taxon>
        <taxon>Imparidentia</taxon>
        <taxon>Neoheterodontei</taxon>
        <taxon>Myida</taxon>
        <taxon>Myoidea</taxon>
        <taxon>Myidae</taxon>
        <taxon>Mya</taxon>
    </lineage>
</organism>
<evidence type="ECO:0000256" key="1">
    <source>
        <dbReference type="ARBA" id="ARBA00004141"/>
    </source>
</evidence>